<feature type="transmembrane region" description="Helical" evidence="1">
    <location>
        <begin position="55"/>
        <end position="74"/>
    </location>
</feature>
<protein>
    <submittedName>
        <fullName evidence="2">Uncharacterized protein</fullName>
    </submittedName>
</protein>
<organism evidence="2 3">
    <name type="scientific">Cytobacillus praedii</name>
    <dbReference type="NCBI Taxonomy" id="1742358"/>
    <lineage>
        <taxon>Bacteria</taxon>
        <taxon>Bacillati</taxon>
        <taxon>Bacillota</taxon>
        <taxon>Bacilli</taxon>
        <taxon>Bacillales</taxon>
        <taxon>Bacillaceae</taxon>
        <taxon>Cytobacillus</taxon>
    </lineage>
</organism>
<dbReference type="RefSeq" id="WP_131238470.1">
    <property type="nucleotide sequence ID" value="NZ_SJTH01000056.1"/>
</dbReference>
<dbReference type="AlphaFoldDB" id="A0A4V6NAR9"/>
<proteinExistence type="predicted"/>
<evidence type="ECO:0000313" key="3">
    <source>
        <dbReference type="Proteomes" id="UP000293846"/>
    </source>
</evidence>
<keyword evidence="1" id="KW-0472">Membrane</keyword>
<keyword evidence="1" id="KW-0812">Transmembrane</keyword>
<dbReference type="Proteomes" id="UP000293846">
    <property type="component" value="Unassembled WGS sequence"/>
</dbReference>
<dbReference type="EMBL" id="SJTH01000056">
    <property type="protein sequence ID" value="TCJ01604.1"/>
    <property type="molecule type" value="Genomic_DNA"/>
</dbReference>
<comment type="caution">
    <text evidence="2">The sequence shown here is derived from an EMBL/GenBank/DDBJ whole genome shotgun (WGS) entry which is preliminary data.</text>
</comment>
<sequence>MSSLPPRKKAKGFWNDTDGWSITDVLSIGFALLFAIVSFMMFVKLWTDELTMQSIDFFQVFSYPMIIILSGYFGDKIASKFNFNRNSKKDNKQLISEPTQSYEYLNEYTSEEIPSPMNDEINNYYSDEGGNK</sequence>
<evidence type="ECO:0000313" key="2">
    <source>
        <dbReference type="EMBL" id="TCJ01604.1"/>
    </source>
</evidence>
<dbReference type="OrthoDB" id="3035769at2"/>
<reference evidence="2 3" key="1">
    <citation type="submission" date="2019-03" db="EMBL/GenBank/DDBJ databases">
        <authorList>
            <person name="Jensen L."/>
            <person name="Storgaard J."/>
            <person name="Sulaj E."/>
            <person name="Schramm A."/>
            <person name="Marshall I.P.G."/>
        </authorList>
    </citation>
    <scope>NUCLEOTIDE SEQUENCE [LARGE SCALE GENOMIC DNA]</scope>
    <source>
        <strain evidence="2 3">2017H2G3</strain>
    </source>
</reference>
<feature type="transmembrane region" description="Helical" evidence="1">
    <location>
        <begin position="20"/>
        <end position="43"/>
    </location>
</feature>
<evidence type="ECO:0000256" key="1">
    <source>
        <dbReference type="SAM" id="Phobius"/>
    </source>
</evidence>
<gene>
    <name evidence="2" type="ORF">E0Y62_23215</name>
</gene>
<keyword evidence="3" id="KW-1185">Reference proteome</keyword>
<keyword evidence="1" id="KW-1133">Transmembrane helix</keyword>
<name>A0A4V6NAR9_9BACI</name>
<accession>A0A4V6NAR9</accession>